<protein>
    <recommendedName>
        <fullName evidence="7">EGF-like domain-containing protein</fullName>
    </recommendedName>
</protein>
<sequence>MIKIALLLVFAASICDVDAQFGFSGLAFQRPCTVCQTGSNQLSFLNGLPCINSLLGLSSGTSCPAYSTCVGSPGGILSTGVCQCYAGYTQVLFTCVPTGAQAVTNLFQQAISSGGRPTTSICRPPCHTSARCTAVSLPTGQRESRCICLPGYSGNGYNCVRNQTAPAVSQCQPPCHPSNANCVYSAVGRTYTCQCKAGYFGDGRICNPQTVATTCRLSCHPTLATCRYNPSIGQSSCQCNSGYSGNGVTCTSNTVA</sequence>
<accession>H2Y596</accession>
<dbReference type="PANTHER" id="PTHR24038">
    <property type="entry name" value="STABILIN"/>
    <property type="match status" value="1"/>
</dbReference>
<evidence type="ECO:0000313" key="8">
    <source>
        <dbReference type="Ensembl" id="ENSCSAVP00000000494.1"/>
    </source>
</evidence>
<comment type="subcellular location">
    <subcellularLocation>
        <location evidence="1">Membrane</location>
    </subcellularLocation>
</comment>
<dbReference type="Proteomes" id="UP000007875">
    <property type="component" value="Unassembled WGS sequence"/>
</dbReference>
<dbReference type="GO" id="GO:0016020">
    <property type="term" value="C:membrane"/>
    <property type="evidence" value="ECO:0007669"/>
    <property type="project" value="UniProtKB-SubCell"/>
</dbReference>
<evidence type="ECO:0000259" key="7">
    <source>
        <dbReference type="PROSITE" id="PS50026"/>
    </source>
</evidence>
<evidence type="ECO:0000256" key="2">
    <source>
        <dbReference type="ARBA" id="ARBA00023136"/>
    </source>
</evidence>
<dbReference type="Gene3D" id="2.10.25.10">
    <property type="entry name" value="Laminin"/>
    <property type="match status" value="3"/>
</dbReference>
<keyword evidence="5" id="KW-0245">EGF-like domain</keyword>
<feature type="chain" id="PRO_5003578382" description="EGF-like domain-containing protein" evidence="6">
    <location>
        <begin position="20"/>
        <end position="256"/>
    </location>
</feature>
<dbReference type="HOGENOM" id="CLU_1087893_0_0_1"/>
<reference evidence="9" key="1">
    <citation type="submission" date="2003-08" db="EMBL/GenBank/DDBJ databases">
        <authorList>
            <person name="Birren B."/>
            <person name="Nusbaum C."/>
            <person name="Abebe A."/>
            <person name="Abouelleil A."/>
            <person name="Adekoya E."/>
            <person name="Ait-zahra M."/>
            <person name="Allen N."/>
            <person name="Allen T."/>
            <person name="An P."/>
            <person name="Anderson M."/>
            <person name="Anderson S."/>
            <person name="Arachchi H."/>
            <person name="Armbruster J."/>
            <person name="Bachantsang P."/>
            <person name="Baldwin J."/>
            <person name="Barry A."/>
            <person name="Bayul T."/>
            <person name="Blitshsteyn B."/>
            <person name="Bloom T."/>
            <person name="Blye J."/>
            <person name="Boguslavskiy L."/>
            <person name="Borowsky M."/>
            <person name="Boukhgalter B."/>
            <person name="Brunache A."/>
            <person name="Butler J."/>
            <person name="Calixte N."/>
            <person name="Calvo S."/>
            <person name="Camarata J."/>
            <person name="Campo K."/>
            <person name="Chang J."/>
            <person name="Cheshatsang Y."/>
            <person name="Citroen M."/>
            <person name="Collymore A."/>
            <person name="Considine T."/>
            <person name="Cook A."/>
            <person name="Cooke P."/>
            <person name="Corum B."/>
            <person name="Cuomo C."/>
            <person name="David R."/>
            <person name="Dawoe T."/>
            <person name="Degray S."/>
            <person name="Dodge S."/>
            <person name="Dooley K."/>
            <person name="Dorje P."/>
            <person name="Dorjee K."/>
            <person name="Dorris L."/>
            <person name="Duffey N."/>
            <person name="Dupes A."/>
            <person name="Elkins T."/>
            <person name="Engels R."/>
            <person name="Erickson J."/>
            <person name="Farina A."/>
            <person name="Faro S."/>
            <person name="Ferreira P."/>
            <person name="Fischer H."/>
            <person name="Fitzgerald M."/>
            <person name="Foley K."/>
            <person name="Gage D."/>
            <person name="Galagan J."/>
            <person name="Gearin G."/>
            <person name="Gnerre S."/>
            <person name="Gnirke A."/>
            <person name="Goyette A."/>
            <person name="Graham J."/>
            <person name="Grandbois E."/>
            <person name="Gyaltsen K."/>
            <person name="Hafez N."/>
            <person name="Hagopian D."/>
            <person name="Hagos B."/>
            <person name="Hall J."/>
            <person name="Hatcher B."/>
            <person name="Heller A."/>
            <person name="Higgins H."/>
            <person name="Honan T."/>
            <person name="Horn A."/>
            <person name="Houde N."/>
            <person name="Hughes L."/>
            <person name="Hulme W."/>
            <person name="Husby E."/>
            <person name="Iliev I."/>
            <person name="Jaffe D."/>
            <person name="Jones C."/>
            <person name="Kamal M."/>
            <person name="Kamat A."/>
            <person name="Kamvysselis M."/>
            <person name="Karlsson E."/>
            <person name="Kells C."/>
            <person name="Kieu A."/>
            <person name="Kisner P."/>
            <person name="Kodira C."/>
            <person name="Kulbokas E."/>
            <person name="Labutti K."/>
            <person name="Lama D."/>
            <person name="Landers T."/>
            <person name="Leger J."/>
            <person name="Levine S."/>
            <person name="Lewis D."/>
            <person name="Lewis T."/>
            <person name="Lindblad-toh K."/>
            <person name="Liu X."/>
            <person name="Lokyitsang T."/>
            <person name="Lokyitsang Y."/>
            <person name="Lucien O."/>
            <person name="Lui A."/>
            <person name="Ma L.J."/>
            <person name="Mabbitt R."/>
            <person name="Macdonald J."/>
            <person name="Maclean C."/>
            <person name="Major J."/>
            <person name="Manning J."/>
            <person name="Marabella R."/>
            <person name="Maru K."/>
            <person name="Matthews C."/>
            <person name="Mauceli E."/>
            <person name="Mccarthy M."/>
            <person name="Mcdonough S."/>
            <person name="Mcghee T."/>
            <person name="Meldrim J."/>
            <person name="Meneus L."/>
            <person name="Mesirov J."/>
            <person name="Mihalev A."/>
            <person name="Mihova T."/>
            <person name="Mikkelsen T."/>
            <person name="Mlenga V."/>
            <person name="Moru K."/>
            <person name="Mozes J."/>
            <person name="Mulrain L."/>
            <person name="Munson G."/>
            <person name="Naylor J."/>
            <person name="Newes C."/>
            <person name="Nguyen C."/>
            <person name="Nguyen N."/>
            <person name="Nguyen T."/>
            <person name="Nicol R."/>
            <person name="Nielsen C."/>
            <person name="Nizzari M."/>
            <person name="Norbu C."/>
            <person name="Norbu N."/>
            <person name="O'donnell P."/>
            <person name="Okoawo O."/>
            <person name="O'leary S."/>
            <person name="Omotosho B."/>
            <person name="O'neill K."/>
            <person name="Osman S."/>
            <person name="Parker S."/>
            <person name="Perrin D."/>
            <person name="Phunkhang P."/>
            <person name="Piqani B."/>
            <person name="Purcell S."/>
            <person name="Rachupka T."/>
            <person name="Ramasamy U."/>
            <person name="Rameau R."/>
            <person name="Ray V."/>
            <person name="Raymond C."/>
            <person name="Retta R."/>
            <person name="Richardson S."/>
            <person name="Rise C."/>
            <person name="Rodriguez J."/>
            <person name="Rogers J."/>
            <person name="Rogov P."/>
            <person name="Rutman M."/>
            <person name="Schupbach R."/>
            <person name="Seaman C."/>
            <person name="Settipalli S."/>
            <person name="Sharpe T."/>
            <person name="Sheridan J."/>
            <person name="Sherpa N."/>
            <person name="Shi J."/>
            <person name="Smirnov S."/>
            <person name="Smith C."/>
            <person name="Sougnez C."/>
            <person name="Spencer B."/>
            <person name="Stalker J."/>
            <person name="Stange-thomann N."/>
            <person name="Stavropoulos S."/>
            <person name="Stetson K."/>
            <person name="Stone C."/>
            <person name="Stone S."/>
            <person name="Stubbs M."/>
            <person name="Talamas J."/>
            <person name="Tchuinga P."/>
            <person name="Tenzing P."/>
            <person name="Tesfaye S."/>
            <person name="Theodore J."/>
            <person name="Thoulutsang Y."/>
            <person name="Topham K."/>
            <person name="Towey S."/>
            <person name="Tsamla T."/>
            <person name="Tsomo N."/>
            <person name="Vallee D."/>
            <person name="Vassiliev H."/>
            <person name="Venkataraman V."/>
            <person name="Vinson J."/>
            <person name="Vo A."/>
            <person name="Wade C."/>
            <person name="Wang S."/>
            <person name="Wangchuk T."/>
            <person name="Wangdi T."/>
            <person name="Whittaker C."/>
            <person name="Wilkinson J."/>
            <person name="Wu Y."/>
            <person name="Wyman D."/>
            <person name="Yadav S."/>
            <person name="Yang S."/>
            <person name="Yang X."/>
            <person name="Yeager S."/>
            <person name="Yee E."/>
            <person name="Young G."/>
            <person name="Zainoun J."/>
            <person name="Zembeck L."/>
            <person name="Zimmer A."/>
            <person name="Zody M."/>
            <person name="Lander E."/>
        </authorList>
    </citation>
    <scope>NUCLEOTIDE SEQUENCE [LARGE SCALE GENOMIC DNA]</scope>
</reference>
<dbReference type="InterPro" id="IPR000742">
    <property type="entry name" value="EGF"/>
</dbReference>
<evidence type="ECO:0000256" key="3">
    <source>
        <dbReference type="ARBA" id="ARBA00023157"/>
    </source>
</evidence>
<keyword evidence="9" id="KW-1185">Reference proteome</keyword>
<evidence type="ECO:0000256" key="1">
    <source>
        <dbReference type="ARBA" id="ARBA00004370"/>
    </source>
</evidence>
<dbReference type="SMART" id="SM00181">
    <property type="entry name" value="EGF"/>
    <property type="match status" value="4"/>
</dbReference>
<name>H2Y596_CIOSA</name>
<evidence type="ECO:0000313" key="9">
    <source>
        <dbReference type="Proteomes" id="UP000007875"/>
    </source>
</evidence>
<evidence type="ECO:0000256" key="5">
    <source>
        <dbReference type="PROSITE-ProRule" id="PRU00076"/>
    </source>
</evidence>
<feature type="domain" description="EGF-like" evidence="7">
    <location>
        <begin position="167"/>
        <end position="207"/>
    </location>
</feature>
<dbReference type="AlphaFoldDB" id="H2Y596"/>
<keyword evidence="3" id="KW-1015">Disulfide bond</keyword>
<dbReference type="PROSITE" id="PS01186">
    <property type="entry name" value="EGF_2"/>
    <property type="match status" value="3"/>
</dbReference>
<organism evidence="8 9">
    <name type="scientific">Ciona savignyi</name>
    <name type="common">Pacific transparent sea squirt</name>
    <dbReference type="NCBI Taxonomy" id="51511"/>
    <lineage>
        <taxon>Eukaryota</taxon>
        <taxon>Metazoa</taxon>
        <taxon>Chordata</taxon>
        <taxon>Tunicata</taxon>
        <taxon>Ascidiacea</taxon>
        <taxon>Phlebobranchia</taxon>
        <taxon>Cionidae</taxon>
        <taxon>Ciona</taxon>
    </lineage>
</organism>
<keyword evidence="2" id="KW-0472">Membrane</keyword>
<dbReference type="GeneTree" id="ENSGT00940000169134"/>
<keyword evidence="4" id="KW-0325">Glycoprotein</keyword>
<keyword evidence="6" id="KW-0732">Signal</keyword>
<evidence type="ECO:0000256" key="4">
    <source>
        <dbReference type="ARBA" id="ARBA00023180"/>
    </source>
</evidence>
<dbReference type="Ensembl" id="ENSCSAVT00000000499.1">
    <property type="protein sequence ID" value="ENSCSAVP00000000494.1"/>
    <property type="gene ID" value="ENSCSAVG00000000280.1"/>
</dbReference>
<reference evidence="8" key="3">
    <citation type="submission" date="2025-09" db="UniProtKB">
        <authorList>
            <consortium name="Ensembl"/>
        </authorList>
    </citation>
    <scope>IDENTIFICATION</scope>
</reference>
<dbReference type="PANTHER" id="PTHR24038:SF11">
    <property type="entry name" value="INTEGRIN BETA-LIKE PROTEIN E"/>
    <property type="match status" value="1"/>
</dbReference>
<comment type="caution">
    <text evidence="5">Lacks conserved residue(s) required for the propagation of feature annotation.</text>
</comment>
<evidence type="ECO:0000256" key="6">
    <source>
        <dbReference type="SAM" id="SignalP"/>
    </source>
</evidence>
<dbReference type="PROSITE" id="PS50026">
    <property type="entry name" value="EGF_3"/>
    <property type="match status" value="2"/>
</dbReference>
<feature type="signal peptide" evidence="6">
    <location>
        <begin position="1"/>
        <end position="19"/>
    </location>
</feature>
<proteinExistence type="predicted"/>
<feature type="domain" description="EGF-like" evidence="7">
    <location>
        <begin position="211"/>
        <end position="251"/>
    </location>
</feature>
<reference evidence="8" key="2">
    <citation type="submission" date="2025-08" db="UniProtKB">
        <authorList>
            <consortium name="Ensembl"/>
        </authorList>
    </citation>
    <scope>IDENTIFICATION</scope>
</reference>